<gene>
    <name evidence="1" type="ORF">OTSGILL_0333</name>
</gene>
<dbReference type="SUPFAM" id="SSF64005">
    <property type="entry name" value="Undecaprenyl diphosphate synthase"/>
    <property type="match status" value="1"/>
</dbReference>
<name>A0A0F3MER4_ORITS</name>
<organism evidence="1 2">
    <name type="scientific">Orientia tsutsugamushi str. Gilliam</name>
    <dbReference type="NCBI Taxonomy" id="1359184"/>
    <lineage>
        <taxon>Bacteria</taxon>
        <taxon>Pseudomonadati</taxon>
        <taxon>Pseudomonadota</taxon>
        <taxon>Alphaproteobacteria</taxon>
        <taxon>Rickettsiales</taxon>
        <taxon>Rickettsiaceae</taxon>
        <taxon>Rickettsieae</taxon>
        <taxon>Orientia</taxon>
    </lineage>
</organism>
<dbReference type="Proteomes" id="UP000033769">
    <property type="component" value="Unassembled WGS sequence"/>
</dbReference>
<proteinExistence type="predicted"/>
<dbReference type="PATRIC" id="fig|1359184.3.peg.899"/>
<dbReference type="AlphaFoldDB" id="A0A0F3MER4"/>
<comment type="caution">
    <text evidence="1">The sequence shown here is derived from an EMBL/GenBank/DDBJ whole genome shotgun (WGS) entry which is preliminary data.</text>
</comment>
<dbReference type="InterPro" id="IPR036424">
    <property type="entry name" value="UPP_synth-like_sf"/>
</dbReference>
<protein>
    <submittedName>
        <fullName evidence="1">Uncharacterized protein</fullName>
    </submittedName>
</protein>
<evidence type="ECO:0000313" key="1">
    <source>
        <dbReference type="EMBL" id="KJV53982.1"/>
    </source>
</evidence>
<dbReference type="EMBL" id="LANO01000002">
    <property type="protein sequence ID" value="KJV53982.1"/>
    <property type="molecule type" value="Genomic_DNA"/>
</dbReference>
<evidence type="ECO:0000313" key="2">
    <source>
        <dbReference type="Proteomes" id="UP000033769"/>
    </source>
</evidence>
<reference evidence="1 2" key="1">
    <citation type="submission" date="2015-02" db="EMBL/GenBank/DDBJ databases">
        <title>Genome Sequencing of Rickettsiales.</title>
        <authorList>
            <person name="Daugherty S.C."/>
            <person name="Su Q."/>
            <person name="Abolude K."/>
            <person name="Beier-Sexton M."/>
            <person name="Carlyon J.A."/>
            <person name="Carter R."/>
            <person name="Day N.P."/>
            <person name="Dumler S.J."/>
            <person name="Dyachenko V."/>
            <person name="Godinez A."/>
            <person name="Kurtti T.J."/>
            <person name="Lichay M."/>
            <person name="Mullins K.E."/>
            <person name="Ott S."/>
            <person name="Pappas-Brown V."/>
            <person name="Paris D.H."/>
            <person name="Patel P."/>
            <person name="Richards A.L."/>
            <person name="Sadzewicz L."/>
            <person name="Sears K."/>
            <person name="Seidman D."/>
            <person name="Sengamalay N."/>
            <person name="Stenos J."/>
            <person name="Tallon L.J."/>
            <person name="Vincent G."/>
            <person name="Fraser C.M."/>
            <person name="Munderloh U."/>
            <person name="Dunning-Hotopp J.C."/>
        </authorList>
    </citation>
    <scope>NUCLEOTIDE SEQUENCE [LARGE SCALE GENOMIC DNA]</scope>
    <source>
        <strain evidence="1 2">Gilliam</strain>
    </source>
</reference>
<sequence length="29" mass="3421">MSIKHLAIIMDGNLRWAMANQLTIDFFRN</sequence>
<dbReference type="Gene3D" id="3.40.1180.10">
    <property type="entry name" value="Decaprenyl diphosphate synthase-like"/>
    <property type="match status" value="1"/>
</dbReference>
<accession>A0A0F3MER4</accession>
<dbReference type="GO" id="GO:0016765">
    <property type="term" value="F:transferase activity, transferring alkyl or aryl (other than methyl) groups"/>
    <property type="evidence" value="ECO:0007669"/>
    <property type="project" value="InterPro"/>
</dbReference>